<proteinExistence type="predicted"/>
<sequence length="639" mass="71569">MRLTAIFTILIFGLLPGCAYALDPELILKDASESMPSTFFPDHPDCYAAPCPKPLSKAWERHYADLMVIRQGRYPKEPVCRSCPLLEFQPEPTYSVMFARAKCQHERIPCKSLRAEILRFGSASTDDVCKCPHRRGYRPVPLPDNDCVEFYSNSGCRCVHKPCRKGFVLSPTTYQCIDESLAKNLDSQSSSKDFSPVIEHHFTDYNTGPKVTHTWMAYLWSLYRSYGLSFSLALCGVAVYAVRKLRASATKGKKNYNILVCISFTRGRASGKICEHVFKELQNALPLLKRLYGRLRLSRDPDRNCISVIVRPRLCKHHFSLLQFVQDLLSSASVKEDVDGAKIVALHGSPADVKKLKPEFAASYFKDHLADNAGEITLNFANADGEAAILRELARSTDELQQQFSEYELAVTSVTRGSIKIKFYLTNSSHTFDTLANEGGVQKCVDSLLSLPSFRELAARQDVKVEFVARGKVGVVSANVTSVHVVTIGLARRMRRYNPPQPLAGRHGCCTTVTVDCNSPETADALQMEWCNVDTLLQRIYPGCRLRREGSTRIVWGVPSVLAVPSFVDDILDVERVDAIGKRNKIVVKVIPPDEESRAGIIRATERNGRHQEEFSFLPYVTVTGVVWLVMAFVAYYSL</sequence>
<reference evidence="3 4" key="1">
    <citation type="journal article" date="2023" name="Sci. Data">
        <title>Genome assembly of the Korean intertidal mud-creeper Batillaria attramentaria.</title>
        <authorList>
            <person name="Patra A.K."/>
            <person name="Ho P.T."/>
            <person name="Jun S."/>
            <person name="Lee S.J."/>
            <person name="Kim Y."/>
            <person name="Won Y.J."/>
        </authorList>
    </citation>
    <scope>NUCLEOTIDE SEQUENCE [LARGE SCALE GENOMIC DNA]</scope>
    <source>
        <strain evidence="3">Wonlab-2016</strain>
    </source>
</reference>
<evidence type="ECO:0000256" key="1">
    <source>
        <dbReference type="SAM" id="Phobius"/>
    </source>
</evidence>
<evidence type="ECO:0000313" key="4">
    <source>
        <dbReference type="Proteomes" id="UP001519460"/>
    </source>
</evidence>
<organism evidence="3 4">
    <name type="scientific">Batillaria attramentaria</name>
    <dbReference type="NCBI Taxonomy" id="370345"/>
    <lineage>
        <taxon>Eukaryota</taxon>
        <taxon>Metazoa</taxon>
        <taxon>Spiralia</taxon>
        <taxon>Lophotrochozoa</taxon>
        <taxon>Mollusca</taxon>
        <taxon>Gastropoda</taxon>
        <taxon>Caenogastropoda</taxon>
        <taxon>Sorbeoconcha</taxon>
        <taxon>Cerithioidea</taxon>
        <taxon>Batillariidae</taxon>
        <taxon>Batillaria</taxon>
    </lineage>
</organism>
<gene>
    <name evidence="3" type="ORF">BaRGS_00028448</name>
</gene>
<keyword evidence="1" id="KW-0812">Transmembrane</keyword>
<dbReference type="Proteomes" id="UP001519460">
    <property type="component" value="Unassembled WGS sequence"/>
</dbReference>
<accession>A0ABD0K0D0</accession>
<dbReference type="EMBL" id="JACVVK020000284">
    <property type="protein sequence ID" value="KAK7480280.1"/>
    <property type="molecule type" value="Genomic_DNA"/>
</dbReference>
<keyword evidence="4" id="KW-1185">Reference proteome</keyword>
<keyword evidence="1" id="KW-0472">Membrane</keyword>
<protein>
    <submittedName>
        <fullName evidence="3">Uncharacterized protein</fullName>
    </submittedName>
</protein>
<comment type="caution">
    <text evidence="3">The sequence shown here is derived from an EMBL/GenBank/DDBJ whole genome shotgun (WGS) entry which is preliminary data.</text>
</comment>
<evidence type="ECO:0000256" key="2">
    <source>
        <dbReference type="SAM" id="SignalP"/>
    </source>
</evidence>
<feature type="signal peptide" evidence="2">
    <location>
        <begin position="1"/>
        <end position="21"/>
    </location>
</feature>
<feature type="transmembrane region" description="Helical" evidence="1">
    <location>
        <begin position="617"/>
        <end position="637"/>
    </location>
</feature>
<dbReference type="AlphaFoldDB" id="A0ABD0K0D0"/>
<evidence type="ECO:0000313" key="3">
    <source>
        <dbReference type="EMBL" id="KAK7480280.1"/>
    </source>
</evidence>
<feature type="transmembrane region" description="Helical" evidence="1">
    <location>
        <begin position="215"/>
        <end position="242"/>
    </location>
</feature>
<keyword evidence="2" id="KW-0732">Signal</keyword>
<name>A0ABD0K0D0_9CAEN</name>
<feature type="chain" id="PRO_5044778992" evidence="2">
    <location>
        <begin position="22"/>
        <end position="639"/>
    </location>
</feature>
<keyword evidence="1" id="KW-1133">Transmembrane helix</keyword>